<reference evidence="2 3" key="1">
    <citation type="submission" date="2023-07" db="EMBL/GenBank/DDBJ databases">
        <title>Genomic Encyclopedia of Type Strains, Phase IV (KMG-IV): sequencing the most valuable type-strain genomes for metagenomic binning, comparative biology and taxonomic classification.</title>
        <authorList>
            <person name="Goeker M."/>
        </authorList>
    </citation>
    <scope>NUCLEOTIDE SEQUENCE [LARGE SCALE GENOMIC DNA]</scope>
    <source>
        <strain evidence="2 3">DSM 12396</strain>
    </source>
</reference>
<sequence>MEQRINDTGVEKEDIIGSESIKQPYDPGRINVVRQEMTVFQVLRKISNKEINLEPDFQRNLVWDETRQSRLIESILIRIPLPSFYMDATNDDEWLIIDGLQRLSTLHRYVNEEKFALQGLEFLEELKDKKFSQLPRSYQRRIEETPLFLYIIRPETPPEAKFTIFRRINTGGVFLNAQEIRHCLYRGKSTELLKELASSLEFRKATSNSVSPARMDDRECVIRFFAFYLTPYYEYQKRDFDYFLGDTMVKINQMSDNELAQISKAFKDAMIKAEAVFGKNAFRKPKGRDQRARNPINKALFEAWSVCLQKYPLDVLVKNKEKIKERFIYYMNNDPEFVNSISQGTGEVKKVHKRFEVIEKIIREGIN</sequence>
<evidence type="ECO:0000259" key="1">
    <source>
        <dbReference type="Pfam" id="PF03235"/>
    </source>
</evidence>
<dbReference type="Pfam" id="PF03235">
    <property type="entry name" value="GmrSD_N"/>
    <property type="match status" value="1"/>
</dbReference>
<keyword evidence="3" id="KW-1185">Reference proteome</keyword>
<evidence type="ECO:0000313" key="3">
    <source>
        <dbReference type="Proteomes" id="UP001225644"/>
    </source>
</evidence>
<dbReference type="RefSeq" id="WP_307402366.1">
    <property type="nucleotide sequence ID" value="NZ_JAUSUX010000013.1"/>
</dbReference>
<protein>
    <recommendedName>
        <fullName evidence="1">GmrSD restriction endonucleases N-terminal domain-containing protein</fullName>
    </recommendedName>
</protein>
<dbReference type="Proteomes" id="UP001225644">
    <property type="component" value="Unassembled WGS sequence"/>
</dbReference>
<organism evidence="2 3">
    <name type="scientific">Desulfofundulus luciae</name>
    <dbReference type="NCBI Taxonomy" id="74702"/>
    <lineage>
        <taxon>Bacteria</taxon>
        <taxon>Bacillati</taxon>
        <taxon>Bacillota</taxon>
        <taxon>Clostridia</taxon>
        <taxon>Eubacteriales</taxon>
        <taxon>Peptococcaceae</taxon>
        <taxon>Desulfofundulus</taxon>
    </lineage>
</organism>
<dbReference type="PANTHER" id="PTHR39639">
    <property type="entry name" value="CHROMOSOME 16, WHOLE GENOME SHOTGUN SEQUENCE"/>
    <property type="match status" value="1"/>
</dbReference>
<comment type="caution">
    <text evidence="2">The sequence shown here is derived from an EMBL/GenBank/DDBJ whole genome shotgun (WGS) entry which is preliminary data.</text>
</comment>
<dbReference type="EMBL" id="JAUSUX010000013">
    <property type="protein sequence ID" value="MDQ0286776.1"/>
    <property type="molecule type" value="Genomic_DNA"/>
</dbReference>
<accession>A0ABU0B492</accession>
<evidence type="ECO:0000313" key="2">
    <source>
        <dbReference type="EMBL" id="MDQ0286776.1"/>
    </source>
</evidence>
<dbReference type="PANTHER" id="PTHR39639:SF1">
    <property type="entry name" value="DUF262 DOMAIN-CONTAINING PROTEIN"/>
    <property type="match status" value="1"/>
</dbReference>
<gene>
    <name evidence="2" type="ORF">J2Z49_001893</name>
</gene>
<dbReference type="InterPro" id="IPR004919">
    <property type="entry name" value="GmrSD_N"/>
</dbReference>
<feature type="domain" description="GmrSD restriction endonucleases N-terminal" evidence="1">
    <location>
        <begin position="47"/>
        <end position="185"/>
    </location>
</feature>
<proteinExistence type="predicted"/>
<name>A0ABU0B492_9FIRM</name>